<evidence type="ECO:0000313" key="2">
    <source>
        <dbReference type="Proteomes" id="UP000770661"/>
    </source>
</evidence>
<dbReference type="GO" id="GO:0001682">
    <property type="term" value="P:tRNA 5'-leader removal"/>
    <property type="evidence" value="ECO:0007669"/>
    <property type="project" value="InterPro"/>
</dbReference>
<dbReference type="GO" id="GO:0000171">
    <property type="term" value="F:ribonuclease MRP activity"/>
    <property type="evidence" value="ECO:0007669"/>
    <property type="project" value="TreeGrafter"/>
</dbReference>
<dbReference type="GO" id="GO:0000172">
    <property type="term" value="C:ribonuclease MRP complex"/>
    <property type="evidence" value="ECO:0007669"/>
    <property type="project" value="TreeGrafter"/>
</dbReference>
<dbReference type="PANTHER" id="PTHR15396:SF1">
    <property type="entry name" value="RIBONUCLEASE P PROTEIN SUBUNIT P40"/>
    <property type="match status" value="1"/>
</dbReference>
<dbReference type="Pfam" id="PF08584">
    <property type="entry name" value="Ribonuc_P_40"/>
    <property type="match status" value="1"/>
</dbReference>
<dbReference type="PANTHER" id="PTHR15396">
    <property type="entry name" value="RIBONUCLEASE P PROTEIN SUBUNIT P40"/>
    <property type="match status" value="1"/>
</dbReference>
<dbReference type="AlphaFoldDB" id="A0A8J4XVD8"/>
<dbReference type="GO" id="GO:0000447">
    <property type="term" value="P:endonucleolytic cleavage in ITS1 to separate SSU-rRNA from 5.8S rRNA and LSU-rRNA from tricistronic rRNA transcript (SSU-rRNA, 5.8S rRNA, LSU-rRNA)"/>
    <property type="evidence" value="ECO:0007669"/>
    <property type="project" value="TreeGrafter"/>
</dbReference>
<sequence length="387" mass="43558">MHNPEVIKFPAPECRLSYGCYRWDEAEKGTDKADKGKSWHWLVNQHPFNTKVSLLMPDSPTIPRPLRELLTEDTEFYRVDKLPLHELCAPAFLQAFLNTGQLFALSCDTRLDLDNSCALTPDGLLRLLLDKLTYQELALSGDLSAHILRTPPERFVVEVDLKNTNFHPGKPHYRRVTSALTRLPLAFSLWLLWLPQDPGICPSSIAKYFHDLGYDIKECGATVGQGVVGEALMPHPGPPLPEEEAGEDLVAEPEDLLEWVGCQMLGIKLSREESVLSGVVEPRQGMRVANLCCAQCSGFFPPSHILLLIDHLRLWLAQRDVTAVPWVGVTVYGHPDSPVSWGRQEHSHHTTGDNLYTLVLTREHLLAYQLQGPSKPQRLYVKTNKNK</sequence>
<reference evidence="1" key="1">
    <citation type="submission" date="2020-07" db="EMBL/GenBank/DDBJ databases">
        <title>The High-quality genome of the commercially important snow crab, Chionoecetes opilio.</title>
        <authorList>
            <person name="Jeong J.-H."/>
            <person name="Ryu S."/>
        </authorList>
    </citation>
    <scope>NUCLEOTIDE SEQUENCE</scope>
    <source>
        <strain evidence="1">MADBK_172401_WGS</strain>
        <tissue evidence="1">Digestive gland</tissue>
    </source>
</reference>
<dbReference type="OrthoDB" id="446759at2759"/>
<accession>A0A8J4XVD8</accession>
<dbReference type="EMBL" id="JACEEZ010022274">
    <property type="protein sequence ID" value="KAG0712616.1"/>
    <property type="molecule type" value="Genomic_DNA"/>
</dbReference>
<dbReference type="InterPro" id="IPR013893">
    <property type="entry name" value="RNase_P_Rpp40"/>
</dbReference>
<dbReference type="GO" id="GO:0004526">
    <property type="term" value="F:ribonuclease P activity"/>
    <property type="evidence" value="ECO:0007669"/>
    <property type="project" value="TreeGrafter"/>
</dbReference>
<organism evidence="1 2">
    <name type="scientific">Chionoecetes opilio</name>
    <name type="common">Atlantic snow crab</name>
    <name type="synonym">Cancer opilio</name>
    <dbReference type="NCBI Taxonomy" id="41210"/>
    <lineage>
        <taxon>Eukaryota</taxon>
        <taxon>Metazoa</taxon>
        <taxon>Ecdysozoa</taxon>
        <taxon>Arthropoda</taxon>
        <taxon>Crustacea</taxon>
        <taxon>Multicrustacea</taxon>
        <taxon>Malacostraca</taxon>
        <taxon>Eumalacostraca</taxon>
        <taxon>Eucarida</taxon>
        <taxon>Decapoda</taxon>
        <taxon>Pleocyemata</taxon>
        <taxon>Brachyura</taxon>
        <taxon>Eubrachyura</taxon>
        <taxon>Majoidea</taxon>
        <taxon>Majidae</taxon>
        <taxon>Chionoecetes</taxon>
    </lineage>
</organism>
<gene>
    <name evidence="1" type="primary">Rpp40</name>
    <name evidence="1" type="ORF">GWK47_018120</name>
</gene>
<comment type="caution">
    <text evidence="1">The sequence shown here is derived from an EMBL/GenBank/DDBJ whole genome shotgun (WGS) entry which is preliminary data.</text>
</comment>
<dbReference type="GO" id="GO:0030681">
    <property type="term" value="C:multimeric ribonuclease P complex"/>
    <property type="evidence" value="ECO:0007669"/>
    <property type="project" value="TreeGrafter"/>
</dbReference>
<keyword evidence="2" id="KW-1185">Reference proteome</keyword>
<protein>
    <submittedName>
        <fullName evidence="1">Ribonuclease P protein subunit p40</fullName>
    </submittedName>
</protein>
<dbReference type="Proteomes" id="UP000770661">
    <property type="component" value="Unassembled WGS sequence"/>
</dbReference>
<evidence type="ECO:0000313" key="1">
    <source>
        <dbReference type="EMBL" id="KAG0712616.1"/>
    </source>
</evidence>
<proteinExistence type="predicted"/>
<name>A0A8J4XVD8_CHIOP</name>